<evidence type="ECO:0000256" key="1">
    <source>
        <dbReference type="ARBA" id="ARBA00011842"/>
    </source>
</evidence>
<dbReference type="GO" id="GO:0005524">
    <property type="term" value="F:ATP binding"/>
    <property type="evidence" value="ECO:0007669"/>
    <property type="project" value="UniProtKB-KW"/>
</dbReference>
<keyword evidence="10" id="KW-0934">Plastid</keyword>
<dbReference type="SUPFAM" id="SSF52096">
    <property type="entry name" value="ClpP/crotonase"/>
    <property type="match status" value="1"/>
</dbReference>
<evidence type="ECO:0000256" key="8">
    <source>
        <dbReference type="SAM" id="Coils"/>
    </source>
</evidence>
<keyword evidence="7" id="KW-0444">Lipid biosynthesis</keyword>
<evidence type="ECO:0000313" key="10">
    <source>
        <dbReference type="EMBL" id="UCS40896.1"/>
    </source>
</evidence>
<evidence type="ECO:0000256" key="6">
    <source>
        <dbReference type="ARBA" id="ARBA00022840"/>
    </source>
</evidence>
<feature type="domain" description="CoA carboxyltransferase N-terminal" evidence="9">
    <location>
        <begin position="231"/>
        <end position="497"/>
    </location>
</feature>
<comment type="cofactor">
    <cofactor evidence="7">
        <name>Zn(2+)</name>
        <dbReference type="ChEBI" id="CHEBI:29105"/>
    </cofactor>
    <text evidence="7">Binds 1 zinc ion per subunit.</text>
</comment>
<dbReference type="EMBL" id="MZ923752">
    <property type="protein sequence ID" value="UCS40896.1"/>
    <property type="molecule type" value="Genomic_DNA"/>
</dbReference>
<keyword evidence="7" id="KW-0275">Fatty acid biosynthesis</keyword>
<dbReference type="NCBIfam" id="TIGR00515">
    <property type="entry name" value="accD"/>
    <property type="match status" value="1"/>
</dbReference>
<dbReference type="InterPro" id="IPR000438">
    <property type="entry name" value="Acetyl_CoA_COase_Trfase_b_su"/>
</dbReference>
<keyword evidence="4 7" id="KW-0863">Zinc-finger</keyword>
<proteinExistence type="inferred from homology"/>
<evidence type="ECO:0000256" key="5">
    <source>
        <dbReference type="ARBA" id="ARBA00022833"/>
    </source>
</evidence>
<feature type="binding site" evidence="7">
    <location>
        <position position="257"/>
    </location>
    <ligand>
        <name>Zn(2+)</name>
        <dbReference type="ChEBI" id="CHEBI:29105"/>
    </ligand>
</feature>
<dbReference type="GO" id="GO:0016743">
    <property type="term" value="F:carboxyl- or carbamoyltransferase activity"/>
    <property type="evidence" value="ECO:0007669"/>
    <property type="project" value="UniProtKB-UniRule"/>
</dbReference>
<comment type="subunit">
    <text evidence="7">Acetyl-CoA carboxylase is a heterohexamer composed of biotin carboxyl carrier protein (AccB), biotin carboxylase (AccC) and two subunits each of ACCase subunit alpha (AccA) and ACCase subunit beta (AccD).</text>
</comment>
<dbReference type="InterPro" id="IPR034733">
    <property type="entry name" value="AcCoA_carboxyl_beta"/>
</dbReference>
<evidence type="ECO:0000256" key="3">
    <source>
        <dbReference type="ARBA" id="ARBA00022741"/>
    </source>
</evidence>
<dbReference type="RefSeq" id="YP_010379756.1">
    <property type="nucleotide sequence ID" value="NC_063490.1"/>
</dbReference>
<comment type="function">
    <text evidence="7">Component of the acetyl coenzyme A carboxylase (ACC) complex. Biotin carboxylase (BC) catalyzes the carboxylation of biotin on its carrier protein (BCCP) and then the CO(2) group is transferred by the transcarboxylase to acetyl-CoA to form malonyl-CoA.</text>
</comment>
<comment type="catalytic activity">
    <reaction evidence="7">
        <text>N(6)-carboxybiotinyl-L-lysyl-[protein] + acetyl-CoA = N(6)-biotinyl-L-lysyl-[protein] + malonyl-CoA</text>
        <dbReference type="Rhea" id="RHEA:54728"/>
        <dbReference type="Rhea" id="RHEA-COMP:10505"/>
        <dbReference type="Rhea" id="RHEA-COMP:10506"/>
        <dbReference type="ChEBI" id="CHEBI:57288"/>
        <dbReference type="ChEBI" id="CHEBI:57384"/>
        <dbReference type="ChEBI" id="CHEBI:83144"/>
        <dbReference type="ChEBI" id="CHEBI:83145"/>
        <dbReference type="EC" id="2.1.3.15"/>
    </reaction>
</comment>
<dbReference type="PANTHER" id="PTHR42995:SF5">
    <property type="entry name" value="ACETYL-COENZYME A CARBOXYLASE CARBOXYL TRANSFERASE SUBUNIT BETA, CHLOROPLASTIC"/>
    <property type="match status" value="1"/>
</dbReference>
<keyword evidence="7" id="KW-0443">Lipid metabolism</keyword>
<evidence type="ECO:0000256" key="7">
    <source>
        <dbReference type="HAMAP-Rule" id="MF_01395"/>
    </source>
</evidence>
<dbReference type="PANTHER" id="PTHR42995">
    <property type="entry name" value="ACETYL-COENZYME A CARBOXYLASE CARBOXYL TRANSFERASE SUBUNIT BETA, CHLOROPLASTIC"/>
    <property type="match status" value="1"/>
</dbReference>
<keyword evidence="5 7" id="KW-0862">Zinc</keyword>
<name>A0A8K1JFI8_9FABA</name>
<dbReference type="PROSITE" id="PS50980">
    <property type="entry name" value="COA_CT_NTER"/>
    <property type="match status" value="1"/>
</dbReference>
<feature type="binding site" evidence="7">
    <location>
        <position position="254"/>
    </location>
    <ligand>
        <name>Zn(2+)</name>
        <dbReference type="ChEBI" id="CHEBI:29105"/>
    </ligand>
</feature>
<gene>
    <name evidence="7 10" type="primary">accD</name>
</gene>
<dbReference type="GO" id="GO:0009507">
    <property type="term" value="C:chloroplast"/>
    <property type="evidence" value="ECO:0007669"/>
    <property type="project" value="TreeGrafter"/>
</dbReference>
<keyword evidence="2 7" id="KW-0808">Transferase</keyword>
<dbReference type="GeneID" id="72632906"/>
<sequence>MDKNIQSWDNSDNSNYNKILNTIREIDNELSKIINKNKILGSESENKILESENKIWESENAIWESENNIWESENAISESENAIWEIENAISEIHNKILESENNILESENNILESENNYSFLNEPESFFSISKNSSYLKNGSKSNNNDHYISDIKSNWNNNLNSCIESYLSSQICIDSFKYNDSDFNSSFFGKVSNSGESKSTSIITSTNDPNASYLESSNDCMQKFKHLWVPCEDEDCYGLNYKKFLKSKMNICEDCGYHLKMSSSDRIELLIDPGTWNPMDEYMFSVDPIEWDSEEEPFKNRLDSYQKRTGLMEAIQTGTGQLNGIPLAIGIMEFQFMGGSMGSVVGEKITRLIEYATNQRLPLILVCASGGARMQEGSLSLMQMAKISSALYDYQINQKLFYVPILTSPTTGGVTASFGMLGDIIIAEPNAYIAFAGKRVIEQTLNITVPEGSQSAEFLFQMGLFDSIVPRSLLKAVLTELFQLHGFVPLTQNEK</sequence>
<keyword evidence="8" id="KW-0175">Coiled coil</keyword>
<dbReference type="GO" id="GO:0003989">
    <property type="term" value="F:acetyl-CoA carboxylase activity"/>
    <property type="evidence" value="ECO:0007669"/>
    <property type="project" value="InterPro"/>
</dbReference>
<dbReference type="Gene3D" id="3.90.226.10">
    <property type="entry name" value="2-enoyl-CoA Hydratase, Chain A, domain 1"/>
    <property type="match status" value="1"/>
</dbReference>
<dbReference type="InterPro" id="IPR011762">
    <property type="entry name" value="COA_CT_N"/>
</dbReference>
<protein>
    <recommendedName>
        <fullName evidence="7">Acetyl-coenzyme A carboxylase carboxyl transferase subunit beta</fullName>
        <shortName evidence="7">ACCase subunit beta</shortName>
        <shortName evidence="7">Acetyl-CoA carboxylase carboxyltransferase subunit beta</shortName>
        <ecNumber evidence="7">2.1.3.15</ecNumber>
    </recommendedName>
</protein>
<dbReference type="PRINTS" id="PR01070">
    <property type="entry name" value="ACCCTRFRASEB"/>
</dbReference>
<dbReference type="HAMAP" id="MF_01395">
    <property type="entry name" value="AcetylCoA_CT_beta"/>
    <property type="match status" value="1"/>
</dbReference>
<geneLocation type="plastid" evidence="10"/>
<evidence type="ECO:0000256" key="2">
    <source>
        <dbReference type="ARBA" id="ARBA00022679"/>
    </source>
</evidence>
<dbReference type="InterPro" id="IPR029045">
    <property type="entry name" value="ClpP/crotonase-like_dom_sf"/>
</dbReference>
<feature type="binding site" evidence="7">
    <location>
        <position position="233"/>
    </location>
    <ligand>
        <name>Zn(2+)</name>
        <dbReference type="ChEBI" id="CHEBI:29105"/>
    </ligand>
</feature>
<dbReference type="Pfam" id="PF01039">
    <property type="entry name" value="Carboxyl_trans"/>
    <property type="match status" value="1"/>
</dbReference>
<keyword evidence="6 7" id="KW-0067">ATP-binding</keyword>
<comment type="pathway">
    <text evidence="7">Lipid metabolism; malonyl-CoA biosynthesis; malonyl-CoA from acetyl-CoA: step 1/1.</text>
</comment>
<dbReference type="AlphaFoldDB" id="A0A8K1JFI8"/>
<comment type="similarity">
    <text evidence="7">Belongs to the AccD/PCCB family.</text>
</comment>
<keyword evidence="7" id="KW-0276">Fatty acid metabolism</keyword>
<feature type="coiled-coil region" evidence="8">
    <location>
        <begin position="90"/>
        <end position="117"/>
    </location>
</feature>
<organism evidence="10">
    <name type="scientific">Astragalus pattersonii</name>
    <dbReference type="NCBI Taxonomy" id="2873425"/>
    <lineage>
        <taxon>Eukaryota</taxon>
        <taxon>Viridiplantae</taxon>
        <taxon>Streptophyta</taxon>
        <taxon>Embryophyta</taxon>
        <taxon>Tracheophyta</taxon>
        <taxon>Spermatophyta</taxon>
        <taxon>Magnoliopsida</taxon>
        <taxon>eudicotyledons</taxon>
        <taxon>Gunneridae</taxon>
        <taxon>Pentapetalae</taxon>
        <taxon>rosids</taxon>
        <taxon>fabids</taxon>
        <taxon>Fabales</taxon>
        <taxon>Fabaceae</taxon>
        <taxon>Papilionoideae</taxon>
        <taxon>50 kb inversion clade</taxon>
        <taxon>NPAAA clade</taxon>
        <taxon>Hologalegina</taxon>
        <taxon>IRL clade</taxon>
        <taxon>Galegeae</taxon>
        <taxon>Astragalus</taxon>
    </lineage>
</organism>
<comment type="subunit">
    <text evidence="1">Acetyl-CoA carboxylase is a heterohexamer composed of biotin carboxyl carrier protein, biotin carboxylase and 2 subunits each of ACCase subunit alpha and ACCase plastid-coded subunit beta (accD).</text>
</comment>
<dbReference type="GO" id="GO:0008270">
    <property type="term" value="F:zinc ion binding"/>
    <property type="evidence" value="ECO:0007669"/>
    <property type="project" value="UniProtKB-UniRule"/>
</dbReference>
<keyword evidence="7" id="KW-0479">Metal-binding</keyword>
<accession>A0A8K1JFI8</accession>
<comment type="caution">
    <text evidence="7">Lacks conserved residue(s) required for the propagation of feature annotation.</text>
</comment>
<dbReference type="GO" id="GO:0006633">
    <property type="term" value="P:fatty acid biosynthetic process"/>
    <property type="evidence" value="ECO:0007669"/>
    <property type="project" value="UniProtKB-KW"/>
</dbReference>
<evidence type="ECO:0000259" key="9">
    <source>
        <dbReference type="PROSITE" id="PS50980"/>
    </source>
</evidence>
<dbReference type="EC" id="2.1.3.15" evidence="7"/>
<dbReference type="GO" id="GO:0009317">
    <property type="term" value="C:acetyl-CoA carboxylase complex"/>
    <property type="evidence" value="ECO:0007669"/>
    <property type="project" value="InterPro"/>
</dbReference>
<evidence type="ECO:0000256" key="4">
    <source>
        <dbReference type="ARBA" id="ARBA00022771"/>
    </source>
</evidence>
<feature type="binding site" evidence="7">
    <location>
        <position position="238"/>
    </location>
    <ligand>
        <name>Zn(2+)</name>
        <dbReference type="ChEBI" id="CHEBI:29105"/>
    </ligand>
</feature>
<dbReference type="GO" id="GO:2001295">
    <property type="term" value="P:malonyl-CoA biosynthetic process"/>
    <property type="evidence" value="ECO:0007669"/>
    <property type="project" value="UniProtKB-UniRule"/>
</dbReference>
<keyword evidence="3 7" id="KW-0547">Nucleotide-binding</keyword>
<dbReference type="UniPathway" id="UPA00655">
    <property type="reaction ID" value="UER00711"/>
</dbReference>
<reference evidence="10" key="1">
    <citation type="journal article" date="2021" name="Genome Biol. Evol.">
        <title>Plastome structural evolution and homoplastic inversions in Neo-Astragalus (Fabaceae).</title>
        <authorList>
            <person name="Charboneau J.L.M."/>
            <person name="Cronn R.C."/>
            <person name="Liston A."/>
            <person name="Wojciechowski M.F."/>
            <person name="Sanderson M.J."/>
        </authorList>
    </citation>
    <scope>NUCLEOTIDE SEQUENCE</scope>
    <source>
        <strain evidence="10">JLMC 9805-2</strain>
    </source>
</reference>